<proteinExistence type="inferred from homology"/>
<dbReference type="AlphaFoldDB" id="A0A1Y5WV21"/>
<dbReference type="SUPFAM" id="SSF51735">
    <property type="entry name" value="NAD(P)-binding Rossmann-fold domains"/>
    <property type="match status" value="1"/>
</dbReference>
<comment type="similarity">
    <text evidence="1">Belongs to the short-chain dehydrogenases/reductases (SDR) family.</text>
</comment>
<organism evidence="2 3">
    <name type="scientific">Kibdelosporangium aridum</name>
    <dbReference type="NCBI Taxonomy" id="2030"/>
    <lineage>
        <taxon>Bacteria</taxon>
        <taxon>Bacillati</taxon>
        <taxon>Actinomycetota</taxon>
        <taxon>Actinomycetes</taxon>
        <taxon>Pseudonocardiales</taxon>
        <taxon>Pseudonocardiaceae</taxon>
        <taxon>Kibdelosporangium</taxon>
    </lineage>
</organism>
<dbReference type="InterPro" id="IPR020904">
    <property type="entry name" value="Sc_DH/Rdtase_CS"/>
</dbReference>
<dbReference type="Gene3D" id="3.40.50.720">
    <property type="entry name" value="NAD(P)-binding Rossmann-like Domain"/>
    <property type="match status" value="1"/>
</dbReference>
<dbReference type="OrthoDB" id="3210335at2"/>
<evidence type="ECO:0000313" key="2">
    <source>
        <dbReference type="EMBL" id="SMC48448.1"/>
    </source>
</evidence>
<evidence type="ECO:0000313" key="3">
    <source>
        <dbReference type="Proteomes" id="UP000192674"/>
    </source>
</evidence>
<dbReference type="RefSeq" id="WP_084424120.1">
    <property type="nucleotide sequence ID" value="NZ_FWXV01000001.1"/>
</dbReference>
<accession>A0A1Y5WV21</accession>
<gene>
    <name evidence="2" type="ORF">SAMN05661093_00127</name>
</gene>
<dbReference type="InterPro" id="IPR002347">
    <property type="entry name" value="SDR_fam"/>
</dbReference>
<dbReference type="PANTHER" id="PTHR42879">
    <property type="entry name" value="3-OXOACYL-(ACYL-CARRIER-PROTEIN) REDUCTASE"/>
    <property type="match status" value="1"/>
</dbReference>
<dbReference type="PROSITE" id="PS00061">
    <property type="entry name" value="ADH_SHORT"/>
    <property type="match status" value="1"/>
</dbReference>
<dbReference type="PANTHER" id="PTHR42879:SF2">
    <property type="entry name" value="3-OXOACYL-[ACYL-CARRIER-PROTEIN] REDUCTASE FABG"/>
    <property type="match status" value="1"/>
</dbReference>
<keyword evidence="3" id="KW-1185">Reference proteome</keyword>
<dbReference type="Proteomes" id="UP000192674">
    <property type="component" value="Unassembled WGS sequence"/>
</dbReference>
<dbReference type="EMBL" id="FWXV01000001">
    <property type="protein sequence ID" value="SMC48448.1"/>
    <property type="molecule type" value="Genomic_DNA"/>
</dbReference>
<name>A0A1Y5WV21_KIBAR</name>
<dbReference type="InterPro" id="IPR036291">
    <property type="entry name" value="NAD(P)-bd_dom_sf"/>
</dbReference>
<dbReference type="PRINTS" id="PR00081">
    <property type="entry name" value="GDHRDH"/>
</dbReference>
<sequence length="252" mass="25466">MTRTVVITGGGTGIGRAVAAAFASDGAAVVITGRRADVLDTAKAELGGDVRTVVCDSSDVEQVEALAASITGQVDVLVNNAGGNRDLERGQGGLGAAMPAAKPSSLHALAQAWRANLESNLISAVITTAALSERLATGGAVINIGSFAADRGAGSYGAAKAGMASWNIGLARELGARDITANVVVPGYIADTEFFRGRMSDEFHAARVAETMTKRAGCPDDIAGVVQFLASPAARQITGQVINVNGGALTTR</sequence>
<dbReference type="InterPro" id="IPR050259">
    <property type="entry name" value="SDR"/>
</dbReference>
<dbReference type="PRINTS" id="PR00080">
    <property type="entry name" value="SDRFAMILY"/>
</dbReference>
<dbReference type="GO" id="GO:0032787">
    <property type="term" value="P:monocarboxylic acid metabolic process"/>
    <property type="evidence" value="ECO:0007669"/>
    <property type="project" value="UniProtKB-ARBA"/>
</dbReference>
<dbReference type="Pfam" id="PF13561">
    <property type="entry name" value="adh_short_C2"/>
    <property type="match status" value="1"/>
</dbReference>
<protein>
    <submittedName>
        <fullName evidence="2">3-oxoacyl-[acyl-carrier protein] reductase</fullName>
    </submittedName>
</protein>
<reference evidence="2 3" key="1">
    <citation type="submission" date="2017-04" db="EMBL/GenBank/DDBJ databases">
        <authorList>
            <person name="Afonso C.L."/>
            <person name="Miller P.J."/>
            <person name="Scott M.A."/>
            <person name="Spackman E."/>
            <person name="Goraichik I."/>
            <person name="Dimitrov K.M."/>
            <person name="Suarez D.L."/>
            <person name="Swayne D.E."/>
        </authorList>
    </citation>
    <scope>NUCLEOTIDE SEQUENCE [LARGE SCALE GENOMIC DNA]</scope>
    <source>
        <strain evidence="2 3">DSM 43828</strain>
    </source>
</reference>
<evidence type="ECO:0000256" key="1">
    <source>
        <dbReference type="ARBA" id="ARBA00006484"/>
    </source>
</evidence>